<evidence type="ECO:0000313" key="7">
    <source>
        <dbReference type="Proteomes" id="UP001206128"/>
    </source>
</evidence>
<evidence type="ECO:0000256" key="1">
    <source>
        <dbReference type="ARBA" id="ARBA00009249"/>
    </source>
</evidence>
<dbReference type="GO" id="GO:0005960">
    <property type="term" value="C:glycine cleavage complex"/>
    <property type="evidence" value="ECO:0007669"/>
    <property type="project" value="InterPro"/>
</dbReference>
<dbReference type="EMBL" id="JAMTCK010000001">
    <property type="protein sequence ID" value="MCP2163836.1"/>
    <property type="molecule type" value="Genomic_DNA"/>
</dbReference>
<dbReference type="GO" id="GO:0005829">
    <property type="term" value="C:cytosol"/>
    <property type="evidence" value="ECO:0007669"/>
    <property type="project" value="TreeGrafter"/>
</dbReference>
<dbReference type="NCBIfam" id="NF002270">
    <property type="entry name" value="PRK01202.1"/>
    <property type="match status" value="1"/>
</dbReference>
<keyword evidence="7" id="KW-1185">Reference proteome</keyword>
<dbReference type="PROSITE" id="PS00189">
    <property type="entry name" value="LIPOYL"/>
    <property type="match status" value="1"/>
</dbReference>
<dbReference type="InterPro" id="IPR017453">
    <property type="entry name" value="GCV_H_sub"/>
</dbReference>
<dbReference type="Proteomes" id="UP001206128">
    <property type="component" value="Unassembled WGS sequence"/>
</dbReference>
<dbReference type="InterPro" id="IPR003016">
    <property type="entry name" value="2-oxoA_DH_lipoyl-BS"/>
</dbReference>
<comment type="subunit">
    <text evidence="3">The glycine cleavage system is composed of four proteins: P, T, L and H.</text>
</comment>
<dbReference type="SUPFAM" id="SSF51230">
    <property type="entry name" value="Single hybrid motif"/>
    <property type="match status" value="1"/>
</dbReference>
<dbReference type="InterPro" id="IPR033753">
    <property type="entry name" value="GCV_H/Fam206"/>
</dbReference>
<dbReference type="Gene3D" id="2.40.50.100">
    <property type="match status" value="1"/>
</dbReference>
<protein>
    <recommendedName>
        <fullName evidence="3">Glycine cleavage system H protein</fullName>
    </recommendedName>
</protein>
<comment type="similarity">
    <text evidence="1 3">Belongs to the GcvH family.</text>
</comment>
<feature type="domain" description="Lipoyl-binding" evidence="5">
    <location>
        <begin position="24"/>
        <end position="106"/>
    </location>
</feature>
<dbReference type="PANTHER" id="PTHR11715:SF3">
    <property type="entry name" value="GLYCINE CLEAVAGE SYSTEM H PROTEIN-RELATED"/>
    <property type="match status" value="1"/>
</dbReference>
<dbReference type="RefSeq" id="WP_253766808.1">
    <property type="nucleotide sequence ID" value="NZ_JAMTCK010000001.1"/>
</dbReference>
<organism evidence="6 7">
    <name type="scientific">Goodfellowiella coeruleoviolacea</name>
    <dbReference type="NCBI Taxonomy" id="334858"/>
    <lineage>
        <taxon>Bacteria</taxon>
        <taxon>Bacillati</taxon>
        <taxon>Actinomycetota</taxon>
        <taxon>Actinomycetes</taxon>
        <taxon>Pseudonocardiales</taxon>
        <taxon>Pseudonocardiaceae</taxon>
        <taxon>Goodfellowiella</taxon>
    </lineage>
</organism>
<dbReference type="HAMAP" id="MF_00272">
    <property type="entry name" value="GcvH"/>
    <property type="match status" value="1"/>
</dbReference>
<dbReference type="PROSITE" id="PS50968">
    <property type="entry name" value="BIOTINYL_LIPOYL"/>
    <property type="match status" value="1"/>
</dbReference>
<feature type="modified residue" description="N6-lipoyllysine" evidence="3 4">
    <location>
        <position position="65"/>
    </location>
</feature>
<evidence type="ECO:0000313" key="6">
    <source>
        <dbReference type="EMBL" id="MCP2163836.1"/>
    </source>
</evidence>
<dbReference type="InterPro" id="IPR011053">
    <property type="entry name" value="Single_hybrid_motif"/>
</dbReference>
<proteinExistence type="inferred from homology"/>
<dbReference type="NCBIfam" id="TIGR00527">
    <property type="entry name" value="gcvH"/>
    <property type="match status" value="1"/>
</dbReference>
<dbReference type="PANTHER" id="PTHR11715">
    <property type="entry name" value="GLYCINE CLEAVAGE SYSTEM H PROTEIN"/>
    <property type="match status" value="1"/>
</dbReference>
<dbReference type="AlphaFoldDB" id="A0AAE3KDA7"/>
<reference evidence="6" key="1">
    <citation type="submission" date="2022-06" db="EMBL/GenBank/DDBJ databases">
        <title>Genomic Encyclopedia of Archaeal and Bacterial Type Strains, Phase II (KMG-II): from individual species to whole genera.</title>
        <authorList>
            <person name="Goeker M."/>
        </authorList>
    </citation>
    <scope>NUCLEOTIDE SEQUENCE</scope>
    <source>
        <strain evidence="6">DSM 43935</strain>
    </source>
</reference>
<name>A0AAE3KDA7_9PSEU</name>
<dbReference type="Pfam" id="PF01597">
    <property type="entry name" value="GCV_H"/>
    <property type="match status" value="1"/>
</dbReference>
<gene>
    <name evidence="3" type="primary">gcvH</name>
    <name evidence="6" type="ORF">LX83_000676</name>
</gene>
<dbReference type="CDD" id="cd06848">
    <property type="entry name" value="GCS_H"/>
    <property type="match status" value="1"/>
</dbReference>
<dbReference type="InterPro" id="IPR000089">
    <property type="entry name" value="Biotin_lipoyl"/>
</dbReference>
<dbReference type="InterPro" id="IPR002930">
    <property type="entry name" value="GCV_H"/>
</dbReference>
<evidence type="ECO:0000259" key="5">
    <source>
        <dbReference type="PROSITE" id="PS50968"/>
    </source>
</evidence>
<dbReference type="GO" id="GO:0019464">
    <property type="term" value="P:glycine decarboxylation via glycine cleavage system"/>
    <property type="evidence" value="ECO:0007669"/>
    <property type="project" value="UniProtKB-UniRule"/>
</dbReference>
<comment type="function">
    <text evidence="3">The glycine cleavage system catalyzes the degradation of glycine. The H protein shuttles the methylamine group of glycine from the P protein to the T protein.</text>
</comment>
<sequence>MVPEELKYTQEHEWVVRTDDGADKVRIGITDFAQRQLGDVVFVQLPEVGETVKAGQALGEVESTKSVSDIYAPLDGEVVARNDALDQQPDLVNSDPYGAGWLVVLKLSDPSGVDQLLDAQAYRELAEQE</sequence>
<keyword evidence="2 3" id="KW-0450">Lipoyl</keyword>
<dbReference type="GO" id="GO:0009249">
    <property type="term" value="P:protein lipoylation"/>
    <property type="evidence" value="ECO:0007669"/>
    <property type="project" value="TreeGrafter"/>
</dbReference>
<comment type="cofactor">
    <cofactor evidence="3">
        <name>(R)-lipoate</name>
        <dbReference type="ChEBI" id="CHEBI:83088"/>
    </cofactor>
    <text evidence="3">Binds 1 lipoyl cofactor covalently.</text>
</comment>
<evidence type="ECO:0000256" key="4">
    <source>
        <dbReference type="PIRSR" id="PIRSR617453-50"/>
    </source>
</evidence>
<accession>A0AAE3KDA7</accession>
<evidence type="ECO:0000256" key="2">
    <source>
        <dbReference type="ARBA" id="ARBA00022823"/>
    </source>
</evidence>
<evidence type="ECO:0000256" key="3">
    <source>
        <dbReference type="HAMAP-Rule" id="MF_00272"/>
    </source>
</evidence>
<comment type="caution">
    <text evidence="6">The sequence shown here is derived from an EMBL/GenBank/DDBJ whole genome shotgun (WGS) entry which is preliminary data.</text>
</comment>